<keyword evidence="13" id="KW-0812">Transmembrane</keyword>
<dbReference type="FunFam" id="3.40.50.11720:FF:000001">
    <property type="entry name" value="3-deoxy-D-manno-octulosonic acid transferase"/>
    <property type="match status" value="1"/>
</dbReference>
<keyword evidence="13" id="KW-0472">Membrane</keyword>
<comment type="pathway">
    <text evidence="2 13">Bacterial outer membrane biogenesis; LPS core biosynthesis.</text>
</comment>
<dbReference type="AlphaFoldDB" id="A0A370CIU8"/>
<dbReference type="PANTHER" id="PTHR42755">
    <property type="entry name" value="3-DEOXY-MANNO-OCTULOSONATE CYTIDYLYLTRANSFERASE"/>
    <property type="match status" value="1"/>
</dbReference>
<protein>
    <recommendedName>
        <fullName evidence="5 13">3-deoxy-D-manno-octulosonic acid transferase</fullName>
        <shortName evidence="13">Kdo transferase</shortName>
        <ecNumber evidence="4 13">2.4.99.12</ecNumber>
    </recommendedName>
    <alternativeName>
        <fullName evidence="9 13">Lipid IV(A) 3-deoxy-D-manno-octulosonic acid transferase</fullName>
    </alternativeName>
</protein>
<dbReference type="UniPathway" id="UPA00958"/>
<dbReference type="InterPro" id="IPR038107">
    <property type="entry name" value="Glycos_transf_N_sf"/>
</dbReference>
<organism evidence="16 17">
    <name type="scientific">Candidatus Aquirickettsiella gammari</name>
    <dbReference type="NCBI Taxonomy" id="2016198"/>
    <lineage>
        <taxon>Bacteria</taxon>
        <taxon>Pseudomonadati</taxon>
        <taxon>Pseudomonadota</taxon>
        <taxon>Gammaproteobacteria</taxon>
        <taxon>Legionellales</taxon>
        <taxon>Coxiellaceae</taxon>
        <taxon>Candidatus Aquirickettsiella</taxon>
    </lineage>
</organism>
<comment type="catalytic activity">
    <reaction evidence="10 13">
        <text>lipid IVA (E. coli) + CMP-3-deoxy-beta-D-manno-octulosonate = alpha-Kdo-(2-&gt;6)-lipid IVA (E. coli) + CMP + H(+)</text>
        <dbReference type="Rhea" id="RHEA:28066"/>
        <dbReference type="ChEBI" id="CHEBI:15378"/>
        <dbReference type="ChEBI" id="CHEBI:58603"/>
        <dbReference type="ChEBI" id="CHEBI:60364"/>
        <dbReference type="ChEBI" id="CHEBI:60377"/>
        <dbReference type="ChEBI" id="CHEBI:85987"/>
        <dbReference type="EC" id="2.4.99.12"/>
    </reaction>
</comment>
<dbReference type="Gene3D" id="3.40.50.11720">
    <property type="entry name" value="3-Deoxy-D-manno-octulosonic-acid transferase, N-terminal domain"/>
    <property type="match status" value="1"/>
</dbReference>
<evidence type="ECO:0000256" key="12">
    <source>
        <dbReference type="PIRSR" id="PIRSR639901-2"/>
    </source>
</evidence>
<evidence type="ECO:0000256" key="7">
    <source>
        <dbReference type="ARBA" id="ARBA00022679"/>
    </source>
</evidence>
<evidence type="ECO:0000259" key="14">
    <source>
        <dbReference type="Pfam" id="PF00534"/>
    </source>
</evidence>
<dbReference type="GO" id="GO:0005886">
    <property type="term" value="C:plasma membrane"/>
    <property type="evidence" value="ECO:0007669"/>
    <property type="project" value="UniProtKB-SubCell"/>
</dbReference>
<comment type="caution">
    <text evidence="16">The sequence shown here is derived from an EMBL/GenBank/DDBJ whole genome shotgun (WGS) entry which is preliminary data.</text>
</comment>
<dbReference type="PANTHER" id="PTHR42755:SF1">
    <property type="entry name" value="3-DEOXY-D-MANNO-OCTULOSONIC ACID TRANSFERASE, MITOCHONDRIAL-RELATED"/>
    <property type="match status" value="1"/>
</dbReference>
<comment type="similarity">
    <text evidence="3">Belongs to the glycosyltransferase group 1 family. Glycosyltransferase 30 subfamily.</text>
</comment>
<dbReference type="GO" id="GO:0009244">
    <property type="term" value="P:lipopolysaccharide core region biosynthetic process"/>
    <property type="evidence" value="ECO:0007669"/>
    <property type="project" value="UniProtKB-UniRule"/>
</dbReference>
<feature type="domain" description="3-deoxy-D-manno-octulosonic-acid transferase N-terminal" evidence="15">
    <location>
        <begin position="34"/>
        <end position="209"/>
    </location>
</feature>
<dbReference type="SUPFAM" id="SSF53756">
    <property type="entry name" value="UDP-Glycosyltransferase/glycogen phosphorylase"/>
    <property type="match status" value="1"/>
</dbReference>
<accession>A0A370CIU8</accession>
<keyword evidence="8" id="KW-0735">Signal-anchor</keyword>
<reference evidence="16 17" key="1">
    <citation type="journal article" date="2017" name="Int. J. Syst. Evol. Microbiol.">
        <title>Aquarickettsiella crustaci n. gen. n. sp. (Gammaproteobacteria: Legionellales: Coxiellaceae); a bacterial pathogen of the freshwater crustacean: Gammarus fossarum (Malacostraca: Amphipoda).</title>
        <authorList>
            <person name="Bojko J."/>
            <person name="Dunn A.M."/>
            <person name="Stebbing P.D."/>
            <person name="Van Aerle R."/>
            <person name="Bacela-Spychalska K."/>
            <person name="Bean T.P."/>
            <person name="Stentiford G.D."/>
        </authorList>
    </citation>
    <scope>NUCLEOTIDE SEQUENCE [LARGE SCALE GENOMIC DNA]</scope>
    <source>
        <strain evidence="16">RA15029</strain>
    </source>
</reference>
<evidence type="ECO:0000256" key="3">
    <source>
        <dbReference type="ARBA" id="ARBA00006380"/>
    </source>
</evidence>
<comment type="subcellular location">
    <subcellularLocation>
        <location evidence="1">Cell inner membrane</location>
        <topology evidence="1">Single-pass membrane protein</topology>
        <orientation evidence="1">Cytoplasmic side</orientation>
    </subcellularLocation>
    <subcellularLocation>
        <location evidence="13">Cell membrane</location>
    </subcellularLocation>
</comment>
<evidence type="ECO:0000313" key="17">
    <source>
        <dbReference type="Proteomes" id="UP000226429"/>
    </source>
</evidence>
<evidence type="ECO:0000256" key="4">
    <source>
        <dbReference type="ARBA" id="ARBA00012621"/>
    </source>
</evidence>
<keyword evidence="13" id="KW-1133">Transmembrane helix</keyword>
<evidence type="ECO:0000256" key="13">
    <source>
        <dbReference type="RuleBase" id="RU365103"/>
    </source>
</evidence>
<evidence type="ECO:0000256" key="9">
    <source>
        <dbReference type="ARBA" id="ARBA00031445"/>
    </source>
</evidence>
<evidence type="ECO:0000313" key="16">
    <source>
        <dbReference type="EMBL" id="RDH40277.1"/>
    </source>
</evidence>
<name>A0A370CIU8_9COXI</name>
<evidence type="ECO:0000256" key="5">
    <source>
        <dbReference type="ARBA" id="ARBA00019077"/>
    </source>
</evidence>
<evidence type="ECO:0000259" key="15">
    <source>
        <dbReference type="Pfam" id="PF04413"/>
    </source>
</evidence>
<evidence type="ECO:0000256" key="2">
    <source>
        <dbReference type="ARBA" id="ARBA00004713"/>
    </source>
</evidence>
<evidence type="ECO:0000256" key="1">
    <source>
        <dbReference type="ARBA" id="ARBA00004388"/>
    </source>
</evidence>
<evidence type="ECO:0000256" key="6">
    <source>
        <dbReference type="ARBA" id="ARBA00022519"/>
    </source>
</evidence>
<evidence type="ECO:0000256" key="8">
    <source>
        <dbReference type="ARBA" id="ARBA00022968"/>
    </source>
</evidence>
<reference evidence="16 17" key="2">
    <citation type="journal article" date="2018" name="J. Invertebr. Pathol.">
        <title>'Candidatus Aquirickettsiella gammari' (Gammaproteobacteria: Legionellales: Coxiellaceae): A bacterial pathogen of the freshwater crustacean Gammarus fossarum (Malacostraca: Amphipoda).</title>
        <authorList>
            <person name="Bojko J."/>
            <person name="Dunn A.M."/>
            <person name="Stebbing P.D."/>
            <person name="van Aerle R."/>
            <person name="Bacela-Spychalska K."/>
            <person name="Bean T.P."/>
            <person name="Urrutia A."/>
            <person name="Stentiford G.D."/>
        </authorList>
    </citation>
    <scope>NUCLEOTIDE SEQUENCE [LARGE SCALE GENOMIC DNA]</scope>
    <source>
        <strain evidence="16">RA15029</strain>
    </source>
</reference>
<dbReference type="Pfam" id="PF04413">
    <property type="entry name" value="Glycos_transf_N"/>
    <property type="match status" value="1"/>
</dbReference>
<evidence type="ECO:0000256" key="10">
    <source>
        <dbReference type="ARBA" id="ARBA00049183"/>
    </source>
</evidence>
<keyword evidence="7 13" id="KW-0808">Transferase</keyword>
<dbReference type="NCBIfam" id="NF004388">
    <property type="entry name" value="PRK05749.1-4"/>
    <property type="match status" value="1"/>
</dbReference>
<dbReference type="InterPro" id="IPR039901">
    <property type="entry name" value="Kdotransferase"/>
</dbReference>
<dbReference type="Gene3D" id="3.40.50.2000">
    <property type="entry name" value="Glycogen Phosphorylase B"/>
    <property type="match status" value="1"/>
</dbReference>
<dbReference type="EC" id="2.4.99.12" evidence="4 13"/>
<dbReference type="Proteomes" id="UP000226429">
    <property type="component" value="Unassembled WGS sequence"/>
</dbReference>
<sequence>MRFFYTIIFYLLLPFILLRLWIKNRHNPAGLQFWYERLGIGLRPAPSGGIWLHAVSVGESLTAIPLIKALQLRYPAIPIVVTNETINGAERIRVGLGNSVTRLYFPYDLPLILKKFFNKLRPRLLILLETELWPNLLATCHLYQVPVILINGRLSERSARAYRRILPVTQRMLKSINLLAAQCQADADRFMALGLPKDRIHVTGNLKFDLKLPPQLSTEAEKLRAHWGKDRLVWIAASTHPGEEELIAEAFSQVQSCLANVLLVSVPRHVERAAQLEYLYRSQGLEVIKRSQQKPCTSTTDVFIGDTMGELLSFYAAADLAFVGGSLVEKGGQNPLEPAAVGLAILTGPYTFNFESITEQLKQRGIEIQVNNAQELAKQVVFLLSNPAKRQQMGMDAKKFVQENKGVVLKQMQLIENFINLS</sequence>
<keyword evidence="13" id="KW-1003">Cell membrane</keyword>
<dbReference type="InterPro" id="IPR007507">
    <property type="entry name" value="Glycos_transf_N"/>
</dbReference>
<feature type="transmembrane region" description="Helical" evidence="13">
    <location>
        <begin position="6"/>
        <end position="22"/>
    </location>
</feature>
<feature type="active site" description="Proton acceptor" evidence="11">
    <location>
        <position position="59"/>
    </location>
</feature>
<keyword evidence="13" id="KW-0448">Lipopolysaccharide biosynthesis</keyword>
<dbReference type="Pfam" id="PF00534">
    <property type="entry name" value="Glycos_transf_1"/>
    <property type="match status" value="1"/>
</dbReference>
<dbReference type="InterPro" id="IPR001296">
    <property type="entry name" value="Glyco_trans_1"/>
</dbReference>
<keyword evidence="6" id="KW-0997">Cell inner membrane</keyword>
<feature type="site" description="Transition state stabilizer" evidence="12">
    <location>
        <position position="129"/>
    </location>
</feature>
<comment type="function">
    <text evidence="13">Involved in lipopolysaccharide (LPS) biosynthesis. Catalyzes the transfer of 3-deoxy-D-manno-octulosonate (Kdo) residue(s) from CMP-Kdo to lipid IV(A), the tetraacyldisaccharide-1,4'-bisphosphate precursor of lipid A.</text>
</comment>
<dbReference type="GO" id="GO:0043842">
    <property type="term" value="F:Kdo transferase activity"/>
    <property type="evidence" value="ECO:0007669"/>
    <property type="project" value="UniProtKB-EC"/>
</dbReference>
<proteinExistence type="inferred from homology"/>
<keyword evidence="17" id="KW-1185">Reference proteome</keyword>
<evidence type="ECO:0000256" key="11">
    <source>
        <dbReference type="PIRSR" id="PIRSR639901-1"/>
    </source>
</evidence>
<gene>
    <name evidence="16" type="ORF">CFE62_004510</name>
</gene>
<dbReference type="EMBL" id="NMOS02000011">
    <property type="protein sequence ID" value="RDH40277.1"/>
    <property type="molecule type" value="Genomic_DNA"/>
</dbReference>
<feature type="domain" description="Glycosyl transferase family 1" evidence="14">
    <location>
        <begin position="303"/>
        <end position="399"/>
    </location>
</feature>
<dbReference type="FunFam" id="3.40.50.2000:FF:000032">
    <property type="entry name" value="3-deoxy-D-manno-octulosonic acid transferase"/>
    <property type="match status" value="1"/>
</dbReference>
<dbReference type="GO" id="GO:0009245">
    <property type="term" value="P:lipid A biosynthetic process"/>
    <property type="evidence" value="ECO:0007669"/>
    <property type="project" value="TreeGrafter"/>
</dbReference>
<feature type="site" description="Transition state stabilizer" evidence="12">
    <location>
        <position position="207"/>
    </location>
</feature>